<dbReference type="RefSeq" id="XP_010270735.1">
    <property type="nucleotide sequence ID" value="XM_010272433.1"/>
</dbReference>
<dbReference type="Pfam" id="PF00862">
    <property type="entry name" value="GT-B_Sucrose_synth"/>
    <property type="match status" value="1"/>
</dbReference>
<dbReference type="FunFam" id="3.40.50.2000:FF:000006">
    <property type="entry name" value="Sucrose synthase"/>
    <property type="match status" value="1"/>
</dbReference>
<dbReference type="GO" id="GO:0016157">
    <property type="term" value="F:sucrose synthase activity"/>
    <property type="evidence" value="ECO:0000318"/>
    <property type="project" value="GO_Central"/>
</dbReference>
<gene>
    <name evidence="13" type="primary">LOC104606968</name>
</gene>
<dbReference type="STRING" id="4432.A0A1U8ASF8"/>
<evidence type="ECO:0000259" key="10">
    <source>
        <dbReference type="Pfam" id="PF24861"/>
    </source>
</evidence>
<evidence type="ECO:0000256" key="5">
    <source>
        <dbReference type="ARBA" id="ARBA00049030"/>
    </source>
</evidence>
<evidence type="ECO:0000259" key="9">
    <source>
        <dbReference type="Pfam" id="PF00862"/>
    </source>
</evidence>
<feature type="domain" description="Sucrose synthase EPBD" evidence="11">
    <location>
        <begin position="159"/>
        <end position="243"/>
    </location>
</feature>
<keyword evidence="4 6" id="KW-0808">Transferase</keyword>
<evidence type="ECO:0000313" key="13">
    <source>
        <dbReference type="RefSeq" id="XP_010270735.1"/>
    </source>
</evidence>
<evidence type="ECO:0000259" key="11">
    <source>
        <dbReference type="Pfam" id="PF24862"/>
    </source>
</evidence>
<dbReference type="InterPro" id="IPR056736">
    <property type="entry name" value="SUS_EPBD"/>
</dbReference>
<dbReference type="eggNOG" id="KOG0853">
    <property type="taxonomic scope" value="Eukaryota"/>
</dbReference>
<evidence type="ECO:0000256" key="3">
    <source>
        <dbReference type="ARBA" id="ARBA00022676"/>
    </source>
</evidence>
<dbReference type="SUPFAM" id="SSF53756">
    <property type="entry name" value="UDP-Glycosyltransferase/glycogen phosphorylase"/>
    <property type="match status" value="1"/>
</dbReference>
<dbReference type="Pfam" id="PF00534">
    <property type="entry name" value="Glycos_transf_1"/>
    <property type="match status" value="1"/>
</dbReference>
<dbReference type="InParanoid" id="A0A1U8ASF8"/>
<dbReference type="OrthoDB" id="937291at2759"/>
<keyword evidence="3 6" id="KW-0328">Glycosyltransferase</keyword>
<accession>A0A1U8ASF8</accession>
<feature type="domain" description="Glycosyl transferase family 1" evidence="8">
    <location>
        <begin position="566"/>
        <end position="735"/>
    </location>
</feature>
<dbReference type="Gene3D" id="3.40.50.2000">
    <property type="entry name" value="Glycogen Phosphorylase B"/>
    <property type="match status" value="2"/>
</dbReference>
<comment type="similarity">
    <text evidence="1 6">Belongs to the glycosyltransferase 1 family. Plant sucrose synthase subfamily.</text>
</comment>
<feature type="region of interest" description="Disordered" evidence="7">
    <location>
        <begin position="802"/>
        <end position="908"/>
    </location>
</feature>
<name>A0A1U8ASF8_NELNU</name>
<evidence type="ECO:0000256" key="2">
    <source>
        <dbReference type="ARBA" id="ARBA00012540"/>
    </source>
</evidence>
<dbReference type="Gene3D" id="1.20.120.1230">
    <property type="match status" value="1"/>
</dbReference>
<dbReference type="Proteomes" id="UP000189703">
    <property type="component" value="Unplaced"/>
</dbReference>
<dbReference type="InterPro" id="IPR001296">
    <property type="entry name" value="Glyco_trans_1"/>
</dbReference>
<dbReference type="GeneID" id="104606968"/>
<evidence type="ECO:0000256" key="7">
    <source>
        <dbReference type="SAM" id="MobiDB-lite"/>
    </source>
</evidence>
<dbReference type="Pfam" id="PF24861">
    <property type="entry name" value="SUS_N"/>
    <property type="match status" value="1"/>
</dbReference>
<dbReference type="PANTHER" id="PTHR45839">
    <property type="match status" value="1"/>
</dbReference>
<comment type="function">
    <text evidence="6">Sucrose-cleaving enzyme that provides UDP-glucose and fructose for various metabolic pathways.</text>
</comment>
<dbReference type="AlphaFoldDB" id="A0A1U8ASF8"/>
<dbReference type="Gene3D" id="3.10.450.330">
    <property type="match status" value="1"/>
</dbReference>
<keyword evidence="12" id="KW-1185">Reference proteome</keyword>
<dbReference type="EC" id="2.4.1.13" evidence="2 6"/>
<evidence type="ECO:0000256" key="1">
    <source>
        <dbReference type="ARBA" id="ARBA00005894"/>
    </source>
</evidence>
<comment type="catalytic activity">
    <reaction evidence="5 6">
        <text>an NDP-alpha-D-glucose + D-fructose = a ribonucleoside 5'-diphosphate + sucrose + H(+)</text>
        <dbReference type="Rhea" id="RHEA:16241"/>
        <dbReference type="ChEBI" id="CHEBI:15378"/>
        <dbReference type="ChEBI" id="CHEBI:17992"/>
        <dbReference type="ChEBI" id="CHEBI:37721"/>
        <dbReference type="ChEBI" id="CHEBI:57930"/>
        <dbReference type="ChEBI" id="CHEBI:76533"/>
        <dbReference type="EC" id="2.4.1.13"/>
    </reaction>
</comment>
<organism evidence="12 13">
    <name type="scientific">Nelumbo nucifera</name>
    <name type="common">Sacred lotus</name>
    <dbReference type="NCBI Taxonomy" id="4432"/>
    <lineage>
        <taxon>Eukaryota</taxon>
        <taxon>Viridiplantae</taxon>
        <taxon>Streptophyta</taxon>
        <taxon>Embryophyta</taxon>
        <taxon>Tracheophyta</taxon>
        <taxon>Spermatophyta</taxon>
        <taxon>Magnoliopsida</taxon>
        <taxon>Proteales</taxon>
        <taxon>Nelumbonaceae</taxon>
        <taxon>Nelumbo</taxon>
    </lineage>
</organism>
<dbReference type="Pfam" id="PF24862">
    <property type="entry name" value="SUS_EPBD"/>
    <property type="match status" value="1"/>
</dbReference>
<evidence type="ECO:0000256" key="6">
    <source>
        <dbReference type="RuleBase" id="RU280817"/>
    </source>
</evidence>
<evidence type="ECO:0000259" key="8">
    <source>
        <dbReference type="Pfam" id="PF00534"/>
    </source>
</evidence>
<dbReference type="InterPro" id="IPR012820">
    <property type="entry name" value="Sucrose_synthase_pln/cyn"/>
</dbReference>
<evidence type="ECO:0000313" key="12">
    <source>
        <dbReference type="Proteomes" id="UP000189703"/>
    </source>
</evidence>
<evidence type="ECO:0000256" key="4">
    <source>
        <dbReference type="ARBA" id="ARBA00022679"/>
    </source>
</evidence>
<dbReference type="InterPro" id="IPR000368">
    <property type="entry name" value="Sucrose_synth_GT-B1"/>
</dbReference>
<dbReference type="NCBIfam" id="TIGR02470">
    <property type="entry name" value="sucr_synth"/>
    <property type="match status" value="1"/>
</dbReference>
<dbReference type="FunFam" id="3.10.450.330:FF:000001">
    <property type="entry name" value="Sucrose synthase"/>
    <property type="match status" value="1"/>
</dbReference>
<sequence>MASGSGIRRSESIADSMPEALRQSRYYMKRCFTTYVSKGRRLIKRQQLRDELENTIEDKLERAKVSEGLLGYILSSTQEAAVVPPYVTFAVRPNPGFWEFIKVNADDLAVDGITAAEYLKFKETVFDEKWATDENALEVDFGAFDFSMPQMSLSSSIGNGVSFVSKFMTSKLRGHAESAEPLVDYLISLNHQGENLMINETLNTVEKLQTALILADEFLSSHAEHVPYQRRLADWGFEKGWGDNVETIKDTMRSLSEVLQAPDPLNMEKFFSRLPAIFNVVIFSPHGYFGQADVLGLPDTGGQVVYILDQVRALEEELLLRIKKQGLNIKPQILVVTRLIPDARGTKCNQELEPILDTKHSHILRVPFRTEKGVLRQWVSRFDIYPYLERFAQDATAKILEHMEGKPDLIIGNYTDGNLVASLIASKLGITQGTIAHALEKTKYEDSDIKWKELDAKYHFSCQFTADMISMNSTDFIITSTYQEIAGSKDRPGQYESHAAFTLPGLCRIDSGINVFDPKFNIAAPGADQSVYFPFTQKQKRLTTFYPAIEELLYSKEDNDEHIGFLEDRTKPIIFSMARLDIVKNITGLTEWYGKNKRLRNLVNLVVVAGFFDPSKSKDREEIAEIKKMHSLIDKYQLQGQIRWIAAQTDRFRNAELYRHIADTKGAFVQPALYEAFGLTVIEAMNCGLPTFATNQGGPAEIIVDGVSGFHIDPNNGDESSNKIADFFEKCKNNDEHWTKISTAGLQRIYECYTWKIYANKLLNMGSIYSFWRQLNKDQKQAKQRYLQMFYNLQFRNLAKNVPIASDEPQPPASKLKSQTTKRRTSSRLQRNEGTEIDNKETEIKQESESSETKYEDSKIKNKDTEDKHLESPSSEAGNEEDKISRVGSSSSETEFEEDENKQVGSPSGNQVCLNWRWKCFLFLCVFISYILIRLYHLFA</sequence>
<dbReference type="PANTHER" id="PTHR45839:SF4">
    <property type="entry name" value="SUCROSE SYNTHASE 5"/>
    <property type="match status" value="1"/>
</dbReference>
<protein>
    <recommendedName>
        <fullName evidence="2 6">Sucrose synthase</fullName>
        <ecNumber evidence="2 6">2.4.1.13</ecNumber>
    </recommendedName>
</protein>
<proteinExistence type="inferred from homology"/>
<dbReference type="GO" id="GO:0005985">
    <property type="term" value="P:sucrose metabolic process"/>
    <property type="evidence" value="ECO:0007669"/>
    <property type="project" value="InterPro"/>
</dbReference>
<reference evidence="13" key="1">
    <citation type="submission" date="2025-08" db="UniProtKB">
        <authorList>
            <consortium name="RefSeq"/>
        </authorList>
    </citation>
    <scope>IDENTIFICATION</scope>
</reference>
<feature type="domain" description="Sucrose synthase N-terminal" evidence="10">
    <location>
        <begin position="9"/>
        <end position="123"/>
    </location>
</feature>
<feature type="domain" description="Sucrose synthase first GT-B" evidence="9">
    <location>
        <begin position="266"/>
        <end position="554"/>
    </location>
</feature>
<dbReference type="FunCoup" id="A0A1U8ASF8">
    <property type="interactions" value="344"/>
</dbReference>
<dbReference type="InterPro" id="IPR056735">
    <property type="entry name" value="SUS_N"/>
</dbReference>
<feature type="compositionally biased region" description="Basic and acidic residues" evidence="7">
    <location>
        <begin position="830"/>
        <end position="871"/>
    </location>
</feature>